<keyword evidence="11 12" id="KW-0407">Ion channel</keyword>
<dbReference type="AlphaFoldDB" id="A0AA38HXB5"/>
<proteinExistence type="inferred from homology"/>
<evidence type="ECO:0000256" key="4">
    <source>
        <dbReference type="ARBA" id="ARBA00022461"/>
    </source>
</evidence>
<evidence type="ECO:0000256" key="5">
    <source>
        <dbReference type="ARBA" id="ARBA00022692"/>
    </source>
</evidence>
<keyword evidence="8 12" id="KW-0406">Ion transport</keyword>
<comment type="subcellular location">
    <subcellularLocation>
        <location evidence="1">Membrane</location>
        <topology evidence="1">Multi-pass membrane protein</topology>
    </subcellularLocation>
</comment>
<feature type="transmembrane region" description="Helical" evidence="13">
    <location>
        <begin position="504"/>
        <end position="530"/>
    </location>
</feature>
<keyword evidence="5 12" id="KW-0812">Transmembrane</keyword>
<evidence type="ECO:0000256" key="11">
    <source>
        <dbReference type="ARBA" id="ARBA00023303"/>
    </source>
</evidence>
<dbReference type="PRINTS" id="PR01078">
    <property type="entry name" value="AMINACHANNEL"/>
</dbReference>
<evidence type="ECO:0000256" key="6">
    <source>
        <dbReference type="ARBA" id="ARBA00022989"/>
    </source>
</evidence>
<evidence type="ECO:0000256" key="8">
    <source>
        <dbReference type="ARBA" id="ARBA00023065"/>
    </source>
</evidence>
<evidence type="ECO:0000313" key="15">
    <source>
        <dbReference type="Proteomes" id="UP001168821"/>
    </source>
</evidence>
<dbReference type="GO" id="GO:0005886">
    <property type="term" value="C:plasma membrane"/>
    <property type="evidence" value="ECO:0007669"/>
    <property type="project" value="TreeGrafter"/>
</dbReference>
<dbReference type="Gene3D" id="1.10.287.770">
    <property type="entry name" value="YojJ-like"/>
    <property type="match status" value="1"/>
</dbReference>
<evidence type="ECO:0008006" key="16">
    <source>
        <dbReference type="Google" id="ProtNLM"/>
    </source>
</evidence>
<organism evidence="14 15">
    <name type="scientific">Zophobas morio</name>
    <dbReference type="NCBI Taxonomy" id="2755281"/>
    <lineage>
        <taxon>Eukaryota</taxon>
        <taxon>Metazoa</taxon>
        <taxon>Ecdysozoa</taxon>
        <taxon>Arthropoda</taxon>
        <taxon>Hexapoda</taxon>
        <taxon>Insecta</taxon>
        <taxon>Pterygota</taxon>
        <taxon>Neoptera</taxon>
        <taxon>Endopterygota</taxon>
        <taxon>Coleoptera</taxon>
        <taxon>Polyphaga</taxon>
        <taxon>Cucujiformia</taxon>
        <taxon>Tenebrionidae</taxon>
        <taxon>Zophobas</taxon>
    </lineage>
</organism>
<dbReference type="Proteomes" id="UP001168821">
    <property type="component" value="Unassembled WGS sequence"/>
</dbReference>
<feature type="transmembrane region" description="Helical" evidence="13">
    <location>
        <begin position="47"/>
        <end position="68"/>
    </location>
</feature>
<comment type="caution">
    <text evidence="14">The sequence shown here is derived from an EMBL/GenBank/DDBJ whole genome shotgun (WGS) entry which is preliminary data.</text>
</comment>
<reference evidence="14" key="1">
    <citation type="journal article" date="2023" name="G3 (Bethesda)">
        <title>Whole genome assemblies of Zophobas morio and Tenebrio molitor.</title>
        <authorList>
            <person name="Kaur S."/>
            <person name="Stinson S.A."/>
            <person name="diCenzo G.C."/>
        </authorList>
    </citation>
    <scope>NUCLEOTIDE SEQUENCE</scope>
    <source>
        <strain evidence="14">QUZm001</strain>
    </source>
</reference>
<evidence type="ECO:0000256" key="1">
    <source>
        <dbReference type="ARBA" id="ARBA00004141"/>
    </source>
</evidence>
<keyword evidence="10 12" id="KW-0739">Sodium transport</keyword>
<comment type="similarity">
    <text evidence="2 12">Belongs to the amiloride-sensitive sodium channel (TC 1.A.6) family.</text>
</comment>
<evidence type="ECO:0000256" key="10">
    <source>
        <dbReference type="ARBA" id="ARBA00023201"/>
    </source>
</evidence>
<dbReference type="GO" id="GO:0015280">
    <property type="term" value="F:ligand-gated sodium channel activity"/>
    <property type="evidence" value="ECO:0007669"/>
    <property type="project" value="TreeGrafter"/>
</dbReference>
<dbReference type="Pfam" id="PF00858">
    <property type="entry name" value="ASC"/>
    <property type="match status" value="1"/>
</dbReference>
<sequence>MTNKSSSSENGSFVQNIRIYFREYCSCTSVHGLQYFSEKGRTIFERIWWFLIFASCAVACSLSVYNIYIKWKETAIIVNPANKETSLFTIPFPAVTICLESVFGKNKPNYEKLLEDIETFKRTGNVSESLEFQYMSLICSSPPLNYTQSSNANRFKKFTSNFFRIMDEMKPDMHMVECSYNLFSSSCEHLFTPIITHEGICYTFNILNRSELFRDNVRHYESFYTVPTKSSDWNIEGGYYEKASLNSYPFRIFSGGAENSLKLKILASDDDLDYGCKSIELGYKVFLHTSVTIPDLNQEYFWLPLNQSVVASVKPVMTSSSKSVKKYSPHERKCYFQKERQLKYFQYYTSANCKMECRANYTLYLCDCVPFFMPKEETAEICTDQLCMRKVDVIMLTDKIWHEVKGSNSRPSNNLLDLMSFTTEMLKSKNKTVQRMNCDCLPSCDELSYEVDTSQSALDVNKWFYSGRHSVNFSKPHISSLTIFFKSSPFIKTERKELYGSIDFLANFGGLLGLFSGFSVVSLVEMIYFLTIRILCNRYLFGRWVGQSD</sequence>
<evidence type="ECO:0000256" key="2">
    <source>
        <dbReference type="ARBA" id="ARBA00007193"/>
    </source>
</evidence>
<keyword evidence="15" id="KW-1185">Reference proteome</keyword>
<evidence type="ECO:0000256" key="12">
    <source>
        <dbReference type="RuleBase" id="RU000679"/>
    </source>
</evidence>
<accession>A0AA38HXB5</accession>
<name>A0AA38HXB5_9CUCU</name>
<evidence type="ECO:0000256" key="13">
    <source>
        <dbReference type="SAM" id="Phobius"/>
    </source>
</evidence>
<evidence type="ECO:0000313" key="14">
    <source>
        <dbReference type="EMBL" id="KAJ3646108.1"/>
    </source>
</evidence>
<keyword evidence="3 12" id="KW-0813">Transport</keyword>
<evidence type="ECO:0000256" key="3">
    <source>
        <dbReference type="ARBA" id="ARBA00022448"/>
    </source>
</evidence>
<keyword evidence="7" id="KW-0915">Sodium</keyword>
<dbReference type="EMBL" id="JALNTZ010000007">
    <property type="protein sequence ID" value="KAJ3646108.1"/>
    <property type="molecule type" value="Genomic_DNA"/>
</dbReference>
<dbReference type="PANTHER" id="PTHR11690">
    <property type="entry name" value="AMILORIDE-SENSITIVE SODIUM CHANNEL-RELATED"/>
    <property type="match status" value="1"/>
</dbReference>
<keyword evidence="4 12" id="KW-0894">Sodium channel</keyword>
<evidence type="ECO:0000256" key="7">
    <source>
        <dbReference type="ARBA" id="ARBA00023053"/>
    </source>
</evidence>
<dbReference type="InterPro" id="IPR001873">
    <property type="entry name" value="ENaC"/>
</dbReference>
<dbReference type="Gene3D" id="2.60.470.10">
    <property type="entry name" value="Acid-sensing ion channels like domains"/>
    <property type="match status" value="1"/>
</dbReference>
<keyword evidence="6 13" id="KW-1133">Transmembrane helix</keyword>
<protein>
    <recommendedName>
        <fullName evidence="16">Sodium channel protein Nach</fullName>
    </recommendedName>
</protein>
<evidence type="ECO:0000256" key="9">
    <source>
        <dbReference type="ARBA" id="ARBA00023136"/>
    </source>
</evidence>
<dbReference type="PANTHER" id="PTHR11690:SF288">
    <property type="entry name" value="AMILORIDE-SENSITIVE NA+ CHANNEL-RELATED"/>
    <property type="match status" value="1"/>
</dbReference>
<gene>
    <name evidence="14" type="ORF">Zmor_023713</name>
</gene>
<keyword evidence="9 13" id="KW-0472">Membrane</keyword>